<dbReference type="InterPro" id="IPR008984">
    <property type="entry name" value="SMAD_FHA_dom_sf"/>
</dbReference>
<dbReference type="RefSeq" id="WP_301209062.1">
    <property type="nucleotide sequence ID" value="NZ_JAROCF010000001.1"/>
</dbReference>
<gene>
    <name evidence="4" type="ORF">P5G50_10990</name>
</gene>
<protein>
    <submittedName>
        <fullName evidence="4">FHA domain-containing protein</fullName>
    </submittedName>
</protein>
<evidence type="ECO:0000259" key="3">
    <source>
        <dbReference type="PROSITE" id="PS50006"/>
    </source>
</evidence>
<proteinExistence type="predicted"/>
<sequence length="172" mass="17674">MDDRPAFIVPPPGLIPSRPQQPPAPPAAEPIRPPASPGTPPAAPGRSLPAFHPPAPGPAAPQETHVWRLVLPNGHRVPVTGTLLLGRNPSAAAHPGPADPVALEDPTSTVSKTHAAVEAVGALLRVTDLHSTNGVTVATAETQTRATPGEPLEVPAGAELRLGGYRMRAERS</sequence>
<keyword evidence="1" id="KW-0597">Phosphoprotein</keyword>
<evidence type="ECO:0000313" key="4">
    <source>
        <dbReference type="EMBL" id="MDN4614975.1"/>
    </source>
</evidence>
<evidence type="ECO:0000256" key="2">
    <source>
        <dbReference type="SAM" id="MobiDB-lite"/>
    </source>
</evidence>
<comment type="caution">
    <text evidence="4">The sequence shown here is derived from an EMBL/GenBank/DDBJ whole genome shotgun (WGS) entry which is preliminary data.</text>
</comment>
<dbReference type="Gene3D" id="2.60.200.20">
    <property type="match status" value="1"/>
</dbReference>
<dbReference type="Proteomes" id="UP001174208">
    <property type="component" value="Unassembled WGS sequence"/>
</dbReference>
<dbReference type="InterPro" id="IPR000253">
    <property type="entry name" value="FHA_dom"/>
</dbReference>
<evidence type="ECO:0000313" key="5">
    <source>
        <dbReference type="Proteomes" id="UP001174208"/>
    </source>
</evidence>
<name>A0ABT8KC03_9MICO</name>
<feature type="region of interest" description="Disordered" evidence="2">
    <location>
        <begin position="1"/>
        <end position="61"/>
    </location>
</feature>
<dbReference type="SUPFAM" id="SSF49879">
    <property type="entry name" value="SMAD/FHA domain"/>
    <property type="match status" value="1"/>
</dbReference>
<organism evidence="4 5">
    <name type="scientific">Leifsonia williamsii</name>
    <dbReference type="NCBI Taxonomy" id="3035919"/>
    <lineage>
        <taxon>Bacteria</taxon>
        <taxon>Bacillati</taxon>
        <taxon>Actinomycetota</taxon>
        <taxon>Actinomycetes</taxon>
        <taxon>Micrococcales</taxon>
        <taxon>Microbacteriaceae</taxon>
        <taxon>Leifsonia</taxon>
    </lineage>
</organism>
<dbReference type="EMBL" id="JAROCF010000001">
    <property type="protein sequence ID" value="MDN4614975.1"/>
    <property type="molecule type" value="Genomic_DNA"/>
</dbReference>
<feature type="domain" description="FHA" evidence="3">
    <location>
        <begin position="83"/>
        <end position="142"/>
    </location>
</feature>
<keyword evidence="5" id="KW-1185">Reference proteome</keyword>
<reference evidence="4" key="1">
    <citation type="submission" date="2023-06" db="EMBL/GenBank/DDBJ databases">
        <title>MT1 and MT2 Draft Genomes of Novel Species.</title>
        <authorList>
            <person name="Venkateswaran K."/>
        </authorList>
    </citation>
    <scope>NUCLEOTIDE SEQUENCE</scope>
    <source>
        <strain evidence="4">F6_8S_P_1B</strain>
    </source>
</reference>
<evidence type="ECO:0000256" key="1">
    <source>
        <dbReference type="ARBA" id="ARBA00022553"/>
    </source>
</evidence>
<dbReference type="PROSITE" id="PS50006">
    <property type="entry name" value="FHA_DOMAIN"/>
    <property type="match status" value="1"/>
</dbReference>
<feature type="compositionally biased region" description="Pro residues" evidence="2">
    <location>
        <begin position="8"/>
        <end position="43"/>
    </location>
</feature>
<dbReference type="Pfam" id="PF00498">
    <property type="entry name" value="FHA"/>
    <property type="match status" value="1"/>
</dbReference>
<dbReference type="CDD" id="cd00060">
    <property type="entry name" value="FHA"/>
    <property type="match status" value="1"/>
</dbReference>
<accession>A0ABT8KC03</accession>